<dbReference type="Proteomes" id="UP000253562">
    <property type="component" value="Unassembled WGS sequence"/>
</dbReference>
<dbReference type="EMBL" id="QPEX01000033">
    <property type="protein sequence ID" value="RCS46038.1"/>
    <property type="molecule type" value="Genomic_DNA"/>
</dbReference>
<dbReference type="GO" id="GO:0033468">
    <property type="term" value="P:CMP-keto-3-deoxy-D-manno-octulosonic acid biosynthetic process"/>
    <property type="evidence" value="ECO:0007669"/>
    <property type="project" value="UniProtKB-UniRule"/>
</dbReference>
<evidence type="ECO:0000313" key="6">
    <source>
        <dbReference type="EMBL" id="RCS46038.1"/>
    </source>
</evidence>
<dbReference type="GO" id="GO:0009103">
    <property type="term" value="P:lipopolysaccharide biosynthetic process"/>
    <property type="evidence" value="ECO:0007669"/>
    <property type="project" value="UniProtKB-UniRule"/>
</dbReference>
<dbReference type="GO" id="GO:0016020">
    <property type="term" value="C:membrane"/>
    <property type="evidence" value="ECO:0007669"/>
    <property type="project" value="UniProtKB-SubCell"/>
</dbReference>
<evidence type="ECO:0000313" key="7">
    <source>
        <dbReference type="Proteomes" id="UP000253562"/>
    </source>
</evidence>
<dbReference type="Pfam" id="PF02348">
    <property type="entry name" value="CTP_transf_3"/>
    <property type="match status" value="1"/>
</dbReference>
<accession>A0A368KR83</accession>
<keyword evidence="5" id="KW-0963">Cytoplasm</keyword>
<evidence type="ECO:0000256" key="2">
    <source>
        <dbReference type="ARBA" id="ARBA00022679"/>
    </source>
</evidence>
<keyword evidence="3 5" id="KW-0548">Nucleotidyltransferase</keyword>
<dbReference type="FunFam" id="3.90.550.10:FF:000011">
    <property type="entry name" value="3-deoxy-manno-octulosonate cytidylyltransferase"/>
    <property type="match status" value="1"/>
</dbReference>
<dbReference type="PANTHER" id="PTHR42866:SF2">
    <property type="entry name" value="3-DEOXY-MANNO-OCTULOSONATE CYTIDYLYLTRANSFERASE, MITOCHONDRIAL"/>
    <property type="match status" value="1"/>
</dbReference>
<dbReference type="CDD" id="cd02517">
    <property type="entry name" value="CMP-KDO-Synthetase"/>
    <property type="match status" value="1"/>
</dbReference>
<comment type="function">
    <text evidence="5">Activates KDO (a required 8-carbon sugar) for incorporation into bacterial lipopolysaccharide in Gram-negative bacteria.</text>
</comment>
<dbReference type="SUPFAM" id="SSF53448">
    <property type="entry name" value="Nucleotide-diphospho-sugar transferases"/>
    <property type="match status" value="1"/>
</dbReference>
<evidence type="ECO:0000256" key="3">
    <source>
        <dbReference type="ARBA" id="ARBA00022695"/>
    </source>
</evidence>
<evidence type="ECO:0000256" key="4">
    <source>
        <dbReference type="ARBA" id="ARBA00022985"/>
    </source>
</evidence>
<gene>
    <name evidence="5 6" type="primary">kdsB</name>
    <name evidence="6" type="ORF">DTL42_16245</name>
</gene>
<organism evidence="6 7">
    <name type="scientific">Bremerella cremea</name>
    <dbReference type="NCBI Taxonomy" id="1031537"/>
    <lineage>
        <taxon>Bacteria</taxon>
        <taxon>Pseudomonadati</taxon>
        <taxon>Planctomycetota</taxon>
        <taxon>Planctomycetia</taxon>
        <taxon>Pirellulales</taxon>
        <taxon>Pirellulaceae</taxon>
        <taxon>Bremerella</taxon>
    </lineage>
</organism>
<dbReference type="NCBIfam" id="TIGR00466">
    <property type="entry name" value="kdsB"/>
    <property type="match status" value="1"/>
</dbReference>
<comment type="catalytic activity">
    <reaction evidence="5">
        <text>3-deoxy-alpha-D-manno-oct-2-ulosonate + CTP = CMP-3-deoxy-beta-D-manno-octulosonate + diphosphate</text>
        <dbReference type="Rhea" id="RHEA:23448"/>
        <dbReference type="ChEBI" id="CHEBI:33019"/>
        <dbReference type="ChEBI" id="CHEBI:37563"/>
        <dbReference type="ChEBI" id="CHEBI:85986"/>
        <dbReference type="ChEBI" id="CHEBI:85987"/>
        <dbReference type="EC" id="2.7.7.38"/>
    </reaction>
</comment>
<dbReference type="NCBIfam" id="NF009905">
    <property type="entry name" value="PRK13368.1"/>
    <property type="match status" value="1"/>
</dbReference>
<dbReference type="OrthoDB" id="9815559at2"/>
<dbReference type="UniPathway" id="UPA00358">
    <property type="reaction ID" value="UER00476"/>
</dbReference>
<dbReference type="NCBIfam" id="NF003952">
    <property type="entry name" value="PRK05450.1-5"/>
    <property type="match status" value="1"/>
</dbReference>
<dbReference type="GO" id="GO:0008690">
    <property type="term" value="F:3-deoxy-manno-octulosonate cytidylyltransferase activity"/>
    <property type="evidence" value="ECO:0007669"/>
    <property type="project" value="UniProtKB-UniRule"/>
</dbReference>
<comment type="pathway">
    <text evidence="5">Nucleotide-sugar biosynthesis; CMP-3-deoxy-D-manno-octulosonate biosynthesis; CMP-3-deoxy-D-manno-octulosonate from 3-deoxy-D-manno-octulosonate and CTP: step 1/1.</text>
</comment>
<comment type="similarity">
    <text evidence="5">Belongs to the KdsB family.</text>
</comment>
<evidence type="ECO:0000256" key="5">
    <source>
        <dbReference type="HAMAP-Rule" id="MF_00057"/>
    </source>
</evidence>
<dbReference type="InterPro" id="IPR004528">
    <property type="entry name" value="KdsB"/>
</dbReference>
<dbReference type="Gene3D" id="3.90.550.10">
    <property type="entry name" value="Spore Coat Polysaccharide Biosynthesis Protein SpsA, Chain A"/>
    <property type="match status" value="1"/>
</dbReference>
<protein>
    <recommendedName>
        <fullName evidence="5">3-deoxy-manno-octulosonate cytidylyltransferase</fullName>
        <ecNumber evidence="5">2.7.7.38</ecNumber>
    </recommendedName>
    <alternativeName>
        <fullName evidence="5">CMP-2-keto-3-deoxyoctulosonic acid synthase</fullName>
        <shortName evidence="5">CKS</shortName>
        <shortName evidence="5">CMP-KDO synthase</shortName>
    </alternativeName>
</protein>
<comment type="caution">
    <text evidence="6">The sequence shown here is derived from an EMBL/GenBank/DDBJ whole genome shotgun (WGS) entry which is preliminary data.</text>
</comment>
<evidence type="ECO:0000256" key="1">
    <source>
        <dbReference type="ARBA" id="ARBA00004370"/>
    </source>
</evidence>
<dbReference type="RefSeq" id="WP_114369812.1">
    <property type="nucleotide sequence ID" value="NZ_QPEX01000033.1"/>
</dbReference>
<name>A0A368KR83_9BACT</name>
<dbReference type="HAMAP" id="MF_00057">
    <property type="entry name" value="KdsB"/>
    <property type="match status" value="1"/>
</dbReference>
<reference evidence="6 7" key="1">
    <citation type="submission" date="2018-07" db="EMBL/GenBank/DDBJ databases">
        <title>Comparative genomes isolates from brazilian mangrove.</title>
        <authorList>
            <person name="De Araujo J.E."/>
            <person name="Taketani R.G."/>
            <person name="Silva M.C.P."/>
            <person name="Lourenco M.V."/>
            <person name="Oliveira V.M."/>
            <person name="Andreote F.D."/>
        </authorList>
    </citation>
    <scope>NUCLEOTIDE SEQUENCE [LARGE SCALE GENOMIC DNA]</scope>
    <source>
        <strain evidence="6 7">HEX PRIS-MGV</strain>
    </source>
</reference>
<keyword evidence="2 5" id="KW-0808">Transferase</keyword>
<dbReference type="InterPro" id="IPR003329">
    <property type="entry name" value="Cytidylyl_trans"/>
</dbReference>
<sequence length="257" mass="28000">MKPELALSLSSLVVIPARLHSSRLPEKLLLAETGKPLIQHTYEAACLARGTDGVVVATDHDTICQAVQGFGGEAVMTSETCASGTDRVAEVARSRPDVDIFINVQGDEPEISAEAIETVRRLLELNPEVSMATLGTPIRSLEKLQDPACVKVVCAENGRALYFSRSPIPHVRDGFDEMLSAEPAVFYQHLGIYAYRRDFLLKLATAPPSPLEQLEKLEQLRVLEMGEPILVGKIAEPSIGIDTPSDYAAFVRKMSNC</sequence>
<comment type="subcellular location">
    <subcellularLocation>
        <location evidence="5">Cytoplasm</location>
    </subcellularLocation>
    <subcellularLocation>
        <location evidence="1">Membrane</location>
    </subcellularLocation>
</comment>
<dbReference type="EC" id="2.7.7.38" evidence="5"/>
<dbReference type="InterPro" id="IPR029044">
    <property type="entry name" value="Nucleotide-diphossugar_trans"/>
</dbReference>
<dbReference type="AlphaFoldDB" id="A0A368KR83"/>
<dbReference type="NCBIfam" id="NF003950">
    <property type="entry name" value="PRK05450.1-3"/>
    <property type="match status" value="1"/>
</dbReference>
<proteinExistence type="inferred from homology"/>
<dbReference type="PANTHER" id="PTHR42866">
    <property type="entry name" value="3-DEOXY-MANNO-OCTULOSONATE CYTIDYLYLTRANSFERASE"/>
    <property type="match status" value="1"/>
</dbReference>
<keyword evidence="4 5" id="KW-0448">Lipopolysaccharide biosynthesis</keyword>
<dbReference type="GO" id="GO:0005829">
    <property type="term" value="C:cytosol"/>
    <property type="evidence" value="ECO:0007669"/>
    <property type="project" value="TreeGrafter"/>
</dbReference>